<reference evidence="5 6" key="1">
    <citation type="journal article" date="2011" name="Genome Res.">
        <title>Phylogeny-wide analysis of social amoeba genomes highlights ancient origins for complex intercellular communication.</title>
        <authorList>
            <person name="Heidel A.J."/>
            <person name="Lawal H.M."/>
            <person name="Felder M."/>
            <person name="Schilde C."/>
            <person name="Helps N.R."/>
            <person name="Tunggal B."/>
            <person name="Rivero F."/>
            <person name="John U."/>
            <person name="Schleicher M."/>
            <person name="Eichinger L."/>
            <person name="Platzer M."/>
            <person name="Noegel A.A."/>
            <person name="Schaap P."/>
            <person name="Gloeckner G."/>
        </authorList>
    </citation>
    <scope>NUCLEOTIDE SEQUENCE [LARGE SCALE GENOMIC DNA]</scope>
    <source>
        <strain evidence="6">ATCC 26659 / Pp 5 / PN500</strain>
    </source>
</reference>
<evidence type="ECO:0000256" key="1">
    <source>
        <dbReference type="ARBA" id="ARBA00022729"/>
    </source>
</evidence>
<dbReference type="PANTHER" id="PTHR16026:SF0">
    <property type="entry name" value="CARTILAGE ACIDIC PROTEIN 1"/>
    <property type="match status" value="1"/>
</dbReference>
<dbReference type="InterPro" id="IPR027039">
    <property type="entry name" value="Crtac1"/>
</dbReference>
<dbReference type="InterPro" id="IPR011519">
    <property type="entry name" value="UnbV_ASPIC"/>
</dbReference>
<dbReference type="PANTHER" id="PTHR16026">
    <property type="entry name" value="CARTILAGE ACIDIC PROTEIN 1"/>
    <property type="match status" value="1"/>
</dbReference>
<evidence type="ECO:0000313" key="5">
    <source>
        <dbReference type="EMBL" id="EFA78481.1"/>
    </source>
</evidence>
<comment type="caution">
    <text evidence="5">The sequence shown here is derived from an EMBL/GenBank/DDBJ whole genome shotgun (WGS) entry which is preliminary data.</text>
</comment>
<evidence type="ECO:0000313" key="6">
    <source>
        <dbReference type="Proteomes" id="UP000001396"/>
    </source>
</evidence>
<dbReference type="InterPro" id="IPR028994">
    <property type="entry name" value="Integrin_alpha_N"/>
</dbReference>
<dbReference type="PROSITE" id="PS00018">
    <property type="entry name" value="EF_HAND_1"/>
    <property type="match status" value="1"/>
</dbReference>
<protein>
    <recommendedName>
        <fullName evidence="4">ASPIC/UnbV domain-containing protein</fullName>
    </recommendedName>
</protein>
<dbReference type="SUPFAM" id="SSF69318">
    <property type="entry name" value="Integrin alpha N-terminal domain"/>
    <property type="match status" value="2"/>
</dbReference>
<proteinExistence type="predicted"/>
<feature type="compositionally biased region" description="Low complexity" evidence="3">
    <location>
        <begin position="19"/>
        <end position="29"/>
    </location>
</feature>
<name>D3BKQ1_HETP5</name>
<sequence>MLTTLRSGVVSTSQHANYQQTTTTTSSSAQFSQEQFNRLKEQLAQVSAELQQKNRELDDLITYSTALEVKLISIGADETQWECQRYTHQDRHDDPTFDRVLSIESMVNIQDSRMRPSLEISASKCFKETMDKPIKLMCSKFNAESIPRKYSQSILSKVSSHADNTENITVENNNQYITGGIFNFRNGEFKWFEEVYFDSYNVAPSFGSSWGDFNNDGYPDLYVNNHYWTPALYLNLKNGSFENIALKSIPFLNEDFKNKFIDKHGGAWADFDKDGQLDFFEVTGAKYGTSAIPNNLFRNHNGLLIDEAKMRGVDYPLARARTISWVDYDNDGHLDAFIAAQKRGDGQGKPVLFRQNPLNNTFVNVNDVYSNVLFAHSTDIDNDGVLEFFLLSFTFPFKVYHANQYPFKDVTTDIFNFNLTAVKKYFGKVEEHAHEVNTWIPPSEDTGYFSIISDTVFGDIDGNTWQDIVIARNYYGKCIVEIFYNQGYESHTERCLINNVITELVEWKIKQIYSKAGVTCGALAVGDFDNDRDLDIFLLTYLPYSNSPNVFFINKGGMEFLVKEDGLGAAGSTFGKAESVSVADYDVDGRLDLFITNGKGSPPFDVGPTQLFHNIEKQRNWIEIDVVGITENPHGFGGRVFLRSCGTTQIRDIENGVHFSSQNSFRIHFGLGKCPTIDEIKVWWPRSQKFQSKKSIKPNQVLLFKENLQ</sequence>
<keyword evidence="6" id="KW-1185">Reference proteome</keyword>
<dbReference type="AlphaFoldDB" id="D3BKQ1"/>
<dbReference type="InParanoid" id="D3BKQ1"/>
<organism evidence="5 6">
    <name type="scientific">Heterostelium pallidum (strain ATCC 26659 / Pp 5 / PN500)</name>
    <name type="common">Cellular slime mold</name>
    <name type="synonym">Polysphondylium pallidum</name>
    <dbReference type="NCBI Taxonomy" id="670386"/>
    <lineage>
        <taxon>Eukaryota</taxon>
        <taxon>Amoebozoa</taxon>
        <taxon>Evosea</taxon>
        <taxon>Eumycetozoa</taxon>
        <taxon>Dictyostelia</taxon>
        <taxon>Acytosteliales</taxon>
        <taxon>Acytosteliaceae</taxon>
        <taxon>Heterostelium</taxon>
    </lineage>
</organism>
<dbReference type="OMA" id="IKLMCSK"/>
<accession>D3BKQ1</accession>
<dbReference type="EMBL" id="ADBJ01000038">
    <property type="protein sequence ID" value="EFA78481.1"/>
    <property type="molecule type" value="Genomic_DNA"/>
</dbReference>
<feature type="coiled-coil region" evidence="2">
    <location>
        <begin position="29"/>
        <end position="63"/>
    </location>
</feature>
<dbReference type="RefSeq" id="XP_020430605.1">
    <property type="nucleotide sequence ID" value="XM_020579930.1"/>
</dbReference>
<dbReference type="Pfam" id="PF07593">
    <property type="entry name" value="UnbV_ASPIC"/>
    <property type="match status" value="1"/>
</dbReference>
<evidence type="ECO:0000259" key="4">
    <source>
        <dbReference type="Pfam" id="PF07593"/>
    </source>
</evidence>
<evidence type="ECO:0000256" key="2">
    <source>
        <dbReference type="SAM" id="Coils"/>
    </source>
</evidence>
<feature type="region of interest" description="Disordered" evidence="3">
    <location>
        <begin position="1"/>
        <end position="29"/>
    </location>
</feature>
<dbReference type="InterPro" id="IPR013517">
    <property type="entry name" value="FG-GAP"/>
</dbReference>
<dbReference type="Proteomes" id="UP000001396">
    <property type="component" value="Unassembled WGS sequence"/>
</dbReference>
<feature type="domain" description="ASPIC/UnbV" evidence="4">
    <location>
        <begin position="635"/>
        <end position="702"/>
    </location>
</feature>
<keyword evidence="1" id="KW-0732">Signal</keyword>
<dbReference type="InterPro" id="IPR018247">
    <property type="entry name" value="EF_Hand_1_Ca_BS"/>
</dbReference>
<feature type="compositionally biased region" description="Polar residues" evidence="3">
    <location>
        <begin position="1"/>
        <end position="18"/>
    </location>
</feature>
<gene>
    <name evidence="5" type="ORF">PPL_09133</name>
</gene>
<dbReference type="Gene3D" id="2.130.10.130">
    <property type="entry name" value="Integrin alpha, N-terminal"/>
    <property type="match status" value="2"/>
</dbReference>
<dbReference type="GeneID" id="31364608"/>
<dbReference type="Pfam" id="PF13517">
    <property type="entry name" value="FG-GAP_3"/>
    <property type="match status" value="2"/>
</dbReference>
<evidence type="ECO:0000256" key="3">
    <source>
        <dbReference type="SAM" id="MobiDB-lite"/>
    </source>
</evidence>
<keyword evidence="2" id="KW-0175">Coiled coil</keyword>